<comment type="caution">
    <text evidence="1">The sequence shown here is derived from an EMBL/GenBank/DDBJ whole genome shotgun (WGS) entry which is preliminary data.</text>
</comment>
<evidence type="ECO:0000313" key="2">
    <source>
        <dbReference type="Proteomes" id="UP001597045"/>
    </source>
</evidence>
<accession>A0ABW3M7M5</accession>
<organism evidence="1 2">
    <name type="scientific">Kibdelosporangium lantanae</name>
    <dbReference type="NCBI Taxonomy" id="1497396"/>
    <lineage>
        <taxon>Bacteria</taxon>
        <taxon>Bacillati</taxon>
        <taxon>Actinomycetota</taxon>
        <taxon>Actinomycetes</taxon>
        <taxon>Pseudonocardiales</taxon>
        <taxon>Pseudonocardiaceae</taxon>
        <taxon>Kibdelosporangium</taxon>
    </lineage>
</organism>
<evidence type="ECO:0000313" key="1">
    <source>
        <dbReference type="EMBL" id="MFD1046593.1"/>
    </source>
</evidence>
<keyword evidence="2" id="KW-1185">Reference proteome</keyword>
<dbReference type="EMBL" id="JBHTIS010000717">
    <property type="protein sequence ID" value="MFD1046593.1"/>
    <property type="molecule type" value="Genomic_DNA"/>
</dbReference>
<name>A0ABW3M7M5_9PSEU</name>
<dbReference type="Proteomes" id="UP001597045">
    <property type="component" value="Unassembled WGS sequence"/>
</dbReference>
<protein>
    <submittedName>
        <fullName evidence="1">Uncharacterized protein</fullName>
    </submittedName>
</protein>
<sequence length="56" mass="6441">MKAPHWPLEAWKTSMYGFDRKPVSAITPLGPVPDLFRQAWQRVLDGDAPAYEELRT</sequence>
<reference evidence="2" key="1">
    <citation type="journal article" date="2019" name="Int. J. Syst. Evol. Microbiol.">
        <title>The Global Catalogue of Microorganisms (GCM) 10K type strain sequencing project: providing services to taxonomists for standard genome sequencing and annotation.</title>
        <authorList>
            <consortium name="The Broad Institute Genomics Platform"/>
            <consortium name="The Broad Institute Genome Sequencing Center for Infectious Disease"/>
            <person name="Wu L."/>
            <person name="Ma J."/>
        </authorList>
    </citation>
    <scope>NUCLEOTIDE SEQUENCE [LARGE SCALE GENOMIC DNA]</scope>
    <source>
        <strain evidence="2">JCM 31486</strain>
    </source>
</reference>
<gene>
    <name evidence="1" type="ORF">ACFQ1S_14030</name>
</gene>
<proteinExistence type="predicted"/>